<proteinExistence type="predicted"/>
<sequence length="112" mass="12261">MSQAVDIALGQLLPSFAGLNEKNAKKIVKSSKKSLSKLFKEFNDLVKKQEKELAKEAAKKAKKEGKIAEKIAKSISKEAKEKKKDEMVQLVVDGNKPAIVAKLVSKAPAKKK</sequence>
<keyword evidence="1" id="KW-0175">Coiled coil</keyword>
<organism evidence="2 3">
    <name type="scientific">Sandaracinomonas limnophila</name>
    <dbReference type="NCBI Taxonomy" id="1862386"/>
    <lineage>
        <taxon>Bacteria</taxon>
        <taxon>Pseudomonadati</taxon>
        <taxon>Bacteroidota</taxon>
        <taxon>Cytophagia</taxon>
        <taxon>Cytophagales</taxon>
        <taxon>Flectobacillaceae</taxon>
        <taxon>Sandaracinomonas</taxon>
    </lineage>
</organism>
<evidence type="ECO:0000256" key="1">
    <source>
        <dbReference type="SAM" id="Coils"/>
    </source>
</evidence>
<feature type="coiled-coil region" evidence="1">
    <location>
        <begin position="32"/>
        <end position="66"/>
    </location>
</feature>
<evidence type="ECO:0000313" key="2">
    <source>
        <dbReference type="EMBL" id="RVU27051.1"/>
    </source>
</evidence>
<comment type="caution">
    <text evidence="2">The sequence shown here is derived from an EMBL/GenBank/DDBJ whole genome shotgun (WGS) entry which is preliminary data.</text>
</comment>
<protein>
    <submittedName>
        <fullName evidence="2">Uncharacterized protein</fullName>
    </submittedName>
</protein>
<gene>
    <name evidence="2" type="ORF">EOJ36_03380</name>
</gene>
<keyword evidence="3" id="KW-1185">Reference proteome</keyword>
<dbReference type="AlphaFoldDB" id="A0A437PXR3"/>
<reference evidence="2 3" key="1">
    <citation type="submission" date="2019-01" db="EMBL/GenBank/DDBJ databases">
        <authorList>
            <person name="Chen W.-M."/>
        </authorList>
    </citation>
    <scope>NUCLEOTIDE SEQUENCE [LARGE SCALE GENOMIC DNA]</scope>
    <source>
        <strain evidence="2 3">FSY-15</strain>
    </source>
</reference>
<evidence type="ECO:0000313" key="3">
    <source>
        <dbReference type="Proteomes" id="UP000282832"/>
    </source>
</evidence>
<name>A0A437PXR3_9BACT</name>
<dbReference type="RefSeq" id="WP_127802602.1">
    <property type="nucleotide sequence ID" value="NZ_SACY01000001.1"/>
</dbReference>
<dbReference type="EMBL" id="SACY01000001">
    <property type="protein sequence ID" value="RVU27051.1"/>
    <property type="molecule type" value="Genomic_DNA"/>
</dbReference>
<dbReference type="Proteomes" id="UP000282832">
    <property type="component" value="Unassembled WGS sequence"/>
</dbReference>
<accession>A0A437PXR3</accession>